<dbReference type="AlphaFoldDB" id="A0A5J4NFA1"/>
<dbReference type="GO" id="GO:0005216">
    <property type="term" value="F:monoatomic ion channel activity"/>
    <property type="evidence" value="ECO:0007669"/>
    <property type="project" value="InterPro"/>
</dbReference>
<evidence type="ECO:0000256" key="11">
    <source>
        <dbReference type="SAM" id="Phobius"/>
    </source>
</evidence>
<reference evidence="13 14" key="1">
    <citation type="journal article" date="2019" name="Gigascience">
        <title>Whole-genome sequence of the oriental lung fluke Paragonimus westermani.</title>
        <authorList>
            <person name="Oey H."/>
            <person name="Zakrzewski M."/>
            <person name="Narain K."/>
            <person name="Devi K.R."/>
            <person name="Agatsuma T."/>
            <person name="Nawaratna S."/>
            <person name="Gobert G.N."/>
            <person name="Jones M.K."/>
            <person name="Ragan M.A."/>
            <person name="McManus D.P."/>
            <person name="Krause L."/>
        </authorList>
    </citation>
    <scope>NUCLEOTIDE SEQUENCE [LARGE SCALE GENOMIC DNA]</scope>
    <source>
        <strain evidence="13 14">IND2009</strain>
    </source>
</reference>
<keyword evidence="2" id="KW-0813">Transport</keyword>
<dbReference type="Pfam" id="PF00520">
    <property type="entry name" value="Ion_trans"/>
    <property type="match status" value="1"/>
</dbReference>
<keyword evidence="4" id="KW-0677">Repeat</keyword>
<gene>
    <name evidence="13" type="ORF">DEA37_0008567</name>
</gene>
<dbReference type="PANTHER" id="PTHR47143">
    <property type="entry name" value="TRANSIENT RECEPTOR POTENTIAL CATION CHANNEL PROTEIN PAINLESS"/>
    <property type="match status" value="1"/>
</dbReference>
<comment type="subcellular location">
    <subcellularLocation>
        <location evidence="1">Membrane</location>
        <topology evidence="1">Multi-pass membrane protein</topology>
    </subcellularLocation>
</comment>
<evidence type="ECO:0000256" key="4">
    <source>
        <dbReference type="ARBA" id="ARBA00022737"/>
    </source>
</evidence>
<evidence type="ECO:0000313" key="13">
    <source>
        <dbReference type="EMBL" id="KAA3674162.1"/>
    </source>
</evidence>
<proteinExistence type="predicted"/>
<feature type="domain" description="Ion transport" evidence="12">
    <location>
        <begin position="151"/>
        <end position="361"/>
    </location>
</feature>
<keyword evidence="10" id="KW-0407">Ion channel</keyword>
<evidence type="ECO:0000256" key="1">
    <source>
        <dbReference type="ARBA" id="ARBA00004141"/>
    </source>
</evidence>
<keyword evidence="14" id="KW-1185">Reference proteome</keyword>
<protein>
    <submittedName>
        <fullName evidence="13">Transient receptor potential cation channel subfamily A member 1</fullName>
    </submittedName>
</protein>
<sequence>MDQDVSISLLNAHQIEEKRMKRKNKHLVHPLHVMVESPSYSLIVVYNLISVGLRSRRFATTRFGHCDVGTKVAKIVRSTRSEYLLLSFTADSVYNFHACNQSTTNSDPMLWIFRLKLNTPQKLTELEEQNVSVNILCEKLKKHDLKTYKLHVVISKYGLMLLASLNLLKEFAQFWKYRMAYFNMENFIELTVYISAVLTTIDTSNCMRVTGLREHWQWQIGTIGLTLAWVNLLLYSQNSGRIGIYVGMYNQIMSNLTRLMLVFSPFIIAFVLAFHLLLANQYAYMSIESALTKVIVMISGELEFVQALFSRYQPNAGSDVHVRYVILTYVLFIVFIIVMAIALTNMLIGLAVGDVKEIQSQAIISKLRITIQTLFEAEDLLKTLRIRRDIPKMYTFFPNSKKALMDKAFNWLYTPRTKTEQFSVGKKKSRTTQNRLLELNQRMSRLQRRYDKIC</sequence>
<evidence type="ECO:0000259" key="12">
    <source>
        <dbReference type="Pfam" id="PF00520"/>
    </source>
</evidence>
<dbReference type="EMBL" id="QNGE01003352">
    <property type="protein sequence ID" value="KAA3674162.1"/>
    <property type="molecule type" value="Genomic_DNA"/>
</dbReference>
<evidence type="ECO:0000256" key="6">
    <source>
        <dbReference type="ARBA" id="ARBA00023043"/>
    </source>
</evidence>
<comment type="caution">
    <text evidence="13">The sequence shown here is derived from an EMBL/GenBank/DDBJ whole genome shotgun (WGS) entry which is preliminary data.</text>
</comment>
<evidence type="ECO:0000256" key="3">
    <source>
        <dbReference type="ARBA" id="ARBA00022692"/>
    </source>
</evidence>
<accession>A0A5J4NFA1</accession>
<feature type="transmembrane region" description="Helical" evidence="11">
    <location>
        <begin position="180"/>
        <end position="201"/>
    </location>
</feature>
<dbReference type="Proteomes" id="UP000324629">
    <property type="component" value="Unassembled WGS sequence"/>
</dbReference>
<organism evidence="13 14">
    <name type="scientific">Paragonimus westermani</name>
    <dbReference type="NCBI Taxonomy" id="34504"/>
    <lineage>
        <taxon>Eukaryota</taxon>
        <taxon>Metazoa</taxon>
        <taxon>Spiralia</taxon>
        <taxon>Lophotrochozoa</taxon>
        <taxon>Platyhelminthes</taxon>
        <taxon>Trematoda</taxon>
        <taxon>Digenea</taxon>
        <taxon>Plagiorchiida</taxon>
        <taxon>Troglotremata</taxon>
        <taxon>Troglotrematidae</taxon>
        <taxon>Paragonimus</taxon>
    </lineage>
</organism>
<evidence type="ECO:0000313" key="14">
    <source>
        <dbReference type="Proteomes" id="UP000324629"/>
    </source>
</evidence>
<evidence type="ECO:0000256" key="7">
    <source>
        <dbReference type="ARBA" id="ARBA00023065"/>
    </source>
</evidence>
<dbReference type="PANTHER" id="PTHR47143:SF1">
    <property type="entry name" value="ION_TRANS DOMAIN-CONTAINING PROTEIN"/>
    <property type="match status" value="1"/>
</dbReference>
<keyword evidence="3 11" id="KW-0812">Transmembrane</keyword>
<evidence type="ECO:0000256" key="2">
    <source>
        <dbReference type="ARBA" id="ARBA00022448"/>
    </source>
</evidence>
<keyword evidence="9" id="KW-0325">Glycoprotein</keyword>
<keyword evidence="6" id="KW-0040">ANK repeat</keyword>
<keyword evidence="8 11" id="KW-0472">Membrane</keyword>
<evidence type="ECO:0000256" key="9">
    <source>
        <dbReference type="ARBA" id="ARBA00023180"/>
    </source>
</evidence>
<keyword evidence="13" id="KW-0675">Receptor</keyword>
<keyword evidence="5 11" id="KW-1133">Transmembrane helix</keyword>
<dbReference type="InterPro" id="IPR052076">
    <property type="entry name" value="TRP_cation_channel"/>
</dbReference>
<evidence type="ECO:0000256" key="5">
    <source>
        <dbReference type="ARBA" id="ARBA00022989"/>
    </source>
</evidence>
<evidence type="ECO:0000256" key="8">
    <source>
        <dbReference type="ARBA" id="ARBA00023136"/>
    </source>
</evidence>
<name>A0A5J4NFA1_9TREM</name>
<dbReference type="InterPro" id="IPR005821">
    <property type="entry name" value="Ion_trans_dom"/>
</dbReference>
<evidence type="ECO:0000256" key="10">
    <source>
        <dbReference type="ARBA" id="ARBA00023303"/>
    </source>
</evidence>
<keyword evidence="7" id="KW-0406">Ion transport</keyword>
<dbReference type="GO" id="GO:1902495">
    <property type="term" value="C:transmembrane transporter complex"/>
    <property type="evidence" value="ECO:0007669"/>
    <property type="project" value="TreeGrafter"/>
</dbReference>
<feature type="transmembrane region" description="Helical" evidence="11">
    <location>
        <begin position="324"/>
        <end position="352"/>
    </location>
</feature>
<feature type="transmembrane region" description="Helical" evidence="11">
    <location>
        <begin position="27"/>
        <end position="49"/>
    </location>
</feature>
<feature type="transmembrane region" description="Helical" evidence="11">
    <location>
        <begin position="256"/>
        <end position="278"/>
    </location>
</feature>
<feature type="transmembrane region" description="Helical" evidence="11">
    <location>
        <begin position="216"/>
        <end position="235"/>
    </location>
</feature>